<comment type="caution">
    <text evidence="12">The sequence shown here is derived from an EMBL/GenBank/DDBJ whole genome shotgun (WGS) entry which is preliminary data.</text>
</comment>
<dbReference type="InterPro" id="IPR011712">
    <property type="entry name" value="Sig_transdc_His_kin_sub3_dim/P"/>
</dbReference>
<evidence type="ECO:0000313" key="13">
    <source>
        <dbReference type="Proteomes" id="UP001155182"/>
    </source>
</evidence>
<comment type="catalytic activity">
    <reaction evidence="1">
        <text>ATP + protein L-histidine = ADP + protein N-phospho-L-histidine.</text>
        <dbReference type="EC" id="2.7.13.3"/>
    </reaction>
</comment>
<protein>
    <recommendedName>
        <fullName evidence="2">histidine kinase</fullName>
        <ecNumber evidence="2">2.7.13.3</ecNumber>
    </recommendedName>
</protein>
<keyword evidence="10" id="KW-0812">Transmembrane</keyword>
<dbReference type="SUPFAM" id="SSF48452">
    <property type="entry name" value="TPR-like"/>
    <property type="match status" value="2"/>
</dbReference>
<keyword evidence="9" id="KW-0802">TPR repeat</keyword>
<keyword evidence="10" id="KW-1133">Transmembrane helix</keyword>
<proteinExistence type="predicted"/>
<evidence type="ECO:0000259" key="11">
    <source>
        <dbReference type="PROSITE" id="PS50109"/>
    </source>
</evidence>
<dbReference type="Gene3D" id="3.30.565.10">
    <property type="entry name" value="Histidine kinase-like ATPase, C-terminal domain"/>
    <property type="match status" value="1"/>
</dbReference>
<dbReference type="GO" id="GO:0000155">
    <property type="term" value="F:phosphorelay sensor kinase activity"/>
    <property type="evidence" value="ECO:0007669"/>
    <property type="project" value="InterPro"/>
</dbReference>
<evidence type="ECO:0000256" key="1">
    <source>
        <dbReference type="ARBA" id="ARBA00000085"/>
    </source>
</evidence>
<reference evidence="12" key="1">
    <citation type="submission" date="2022-06" db="EMBL/GenBank/DDBJ databases">
        <title>Solitalea sp. MAHUQ-68 isolated from rhizospheric soil.</title>
        <authorList>
            <person name="Huq M.A."/>
        </authorList>
    </citation>
    <scope>NUCLEOTIDE SEQUENCE</scope>
    <source>
        <strain evidence="12">MAHUQ-68</strain>
    </source>
</reference>
<evidence type="ECO:0000256" key="10">
    <source>
        <dbReference type="SAM" id="Phobius"/>
    </source>
</evidence>
<keyword evidence="6 12" id="KW-0418">Kinase</keyword>
<dbReference type="PROSITE" id="PS50109">
    <property type="entry name" value="HIS_KIN"/>
    <property type="match status" value="1"/>
</dbReference>
<evidence type="ECO:0000256" key="6">
    <source>
        <dbReference type="ARBA" id="ARBA00022777"/>
    </source>
</evidence>
<gene>
    <name evidence="12" type="ORF">NF867_05895</name>
</gene>
<dbReference type="SMART" id="SM00387">
    <property type="entry name" value="HATPase_c"/>
    <property type="match status" value="1"/>
</dbReference>
<evidence type="ECO:0000313" key="12">
    <source>
        <dbReference type="EMBL" id="MCO4292391.1"/>
    </source>
</evidence>
<keyword evidence="10" id="KW-0472">Membrane</keyword>
<feature type="repeat" description="TPR" evidence="9">
    <location>
        <begin position="113"/>
        <end position="146"/>
    </location>
</feature>
<name>A0A9X2JEH1_9SPHI</name>
<organism evidence="12 13">
    <name type="scientific">Solitalea agri</name>
    <dbReference type="NCBI Taxonomy" id="2953739"/>
    <lineage>
        <taxon>Bacteria</taxon>
        <taxon>Pseudomonadati</taxon>
        <taxon>Bacteroidota</taxon>
        <taxon>Sphingobacteriia</taxon>
        <taxon>Sphingobacteriales</taxon>
        <taxon>Sphingobacteriaceae</taxon>
        <taxon>Solitalea</taxon>
    </lineage>
</organism>
<evidence type="ECO:0000256" key="4">
    <source>
        <dbReference type="ARBA" id="ARBA00022679"/>
    </source>
</evidence>
<dbReference type="SMART" id="SM00028">
    <property type="entry name" value="TPR"/>
    <property type="match status" value="5"/>
</dbReference>
<dbReference type="Pfam" id="PF02518">
    <property type="entry name" value="HATPase_c"/>
    <property type="match status" value="1"/>
</dbReference>
<evidence type="ECO:0000256" key="5">
    <source>
        <dbReference type="ARBA" id="ARBA00022741"/>
    </source>
</evidence>
<keyword evidence="4" id="KW-0808">Transferase</keyword>
<evidence type="ECO:0000256" key="9">
    <source>
        <dbReference type="PROSITE-ProRule" id="PRU00339"/>
    </source>
</evidence>
<evidence type="ECO:0000256" key="3">
    <source>
        <dbReference type="ARBA" id="ARBA00022553"/>
    </source>
</evidence>
<dbReference type="AlphaFoldDB" id="A0A9X2JEH1"/>
<dbReference type="EMBL" id="JAMWYS010000024">
    <property type="protein sequence ID" value="MCO4292391.1"/>
    <property type="molecule type" value="Genomic_DNA"/>
</dbReference>
<keyword evidence="8" id="KW-0902">Two-component regulatory system</keyword>
<dbReference type="InterPro" id="IPR019734">
    <property type="entry name" value="TPR_rpt"/>
</dbReference>
<evidence type="ECO:0000256" key="2">
    <source>
        <dbReference type="ARBA" id="ARBA00012438"/>
    </source>
</evidence>
<dbReference type="Pfam" id="PF07730">
    <property type="entry name" value="HisKA_3"/>
    <property type="match status" value="1"/>
</dbReference>
<dbReference type="Proteomes" id="UP001155182">
    <property type="component" value="Unassembled WGS sequence"/>
</dbReference>
<dbReference type="CDD" id="cd16917">
    <property type="entry name" value="HATPase_UhpB-NarQ-NarX-like"/>
    <property type="match status" value="1"/>
</dbReference>
<dbReference type="InterPro" id="IPR011990">
    <property type="entry name" value="TPR-like_helical_dom_sf"/>
</dbReference>
<dbReference type="InterPro" id="IPR003594">
    <property type="entry name" value="HATPase_dom"/>
</dbReference>
<feature type="domain" description="Histidine kinase" evidence="11">
    <location>
        <begin position="553"/>
        <end position="641"/>
    </location>
</feature>
<accession>A0A9X2JEH1</accession>
<keyword evidence="3" id="KW-0597">Phosphoprotein</keyword>
<evidence type="ECO:0000256" key="7">
    <source>
        <dbReference type="ARBA" id="ARBA00022840"/>
    </source>
</evidence>
<dbReference type="InterPro" id="IPR050482">
    <property type="entry name" value="Sensor_HK_TwoCompSys"/>
</dbReference>
<dbReference type="Gene3D" id="1.25.40.10">
    <property type="entry name" value="Tetratricopeptide repeat domain"/>
    <property type="match status" value="2"/>
</dbReference>
<keyword evidence="13" id="KW-1185">Reference proteome</keyword>
<feature type="transmembrane region" description="Helical" evidence="10">
    <location>
        <begin position="391"/>
        <end position="413"/>
    </location>
</feature>
<dbReference type="Pfam" id="PF13424">
    <property type="entry name" value="TPR_12"/>
    <property type="match status" value="2"/>
</dbReference>
<keyword evidence="5" id="KW-0547">Nucleotide-binding</keyword>
<dbReference type="InterPro" id="IPR036890">
    <property type="entry name" value="HATPase_C_sf"/>
</dbReference>
<feature type="repeat" description="TPR" evidence="9">
    <location>
        <begin position="153"/>
        <end position="186"/>
    </location>
</feature>
<dbReference type="GO" id="GO:0046983">
    <property type="term" value="F:protein dimerization activity"/>
    <property type="evidence" value="ECO:0007669"/>
    <property type="project" value="InterPro"/>
</dbReference>
<dbReference type="Gene3D" id="1.20.5.1930">
    <property type="match status" value="1"/>
</dbReference>
<dbReference type="PROSITE" id="PS50005">
    <property type="entry name" value="TPR"/>
    <property type="match status" value="2"/>
</dbReference>
<sequence>MQLKHLHHFYMACFLLVVGITTANGQARQDSNAVKKLLDSAFVLENTSKQAALNCYQSALALSKKINYKLGEAKSLHNSGIVYYGMAEYEKARSFFKNAIDQYKIIKHGKGMSSCFSNIGNTYQLQDKLDSSLVYYQKAIEISQQYGLTESAGRGYSNMGMVFRKLNQTNKAYDYYTKAFEFAQKSKDSLTMAIALINQGTILDDLGKKEEFYQKQVQALKIGELSNNDYVMKLACLNIGEYFAIKKDYPSAIAYGQKSLAYSLKLDIPYETERIKPVIARYYFLSGNYKKAEAILLESIQASKKLEASDITLDTYSILQELYETKGDFKQAYKYQTLHKHLSDTIFNETQVKTIHELEVKYQTSQKDKQLATNKLQITEKDLQIQRKNSWIIITVSVIGLLLTIVLITYLTYQNRQKLHKQKLIALEKEKEVQLLEAMINGEEKERTRIAKDLHDGVGGMLSAAKMHFSAIKSNIQHSTNIEGFDLALSLLDESASEVRKTAHNLMPELLTTNGLKDALALFCKRISNPLTSVQFIAIGDIPRFKQSFELSVYRIVQELMNNVIKHSQAKDAIVQMSCHDELLLITVEDDGKGFNQNSEGKNGIGLSSLHSRVESFNGSMKIDSEERRGTTIYLEFDITRLKVLAEEELA</sequence>
<dbReference type="PANTHER" id="PTHR24421:SF10">
    <property type="entry name" value="NITRATE_NITRITE SENSOR PROTEIN NARQ"/>
    <property type="match status" value="1"/>
</dbReference>
<evidence type="ECO:0000256" key="8">
    <source>
        <dbReference type="ARBA" id="ARBA00023012"/>
    </source>
</evidence>
<dbReference type="GO" id="GO:0005524">
    <property type="term" value="F:ATP binding"/>
    <property type="evidence" value="ECO:0007669"/>
    <property type="project" value="UniProtKB-KW"/>
</dbReference>
<keyword evidence="7" id="KW-0067">ATP-binding</keyword>
<dbReference type="EC" id="2.7.13.3" evidence="2"/>
<dbReference type="InterPro" id="IPR005467">
    <property type="entry name" value="His_kinase_dom"/>
</dbReference>
<dbReference type="SUPFAM" id="SSF55874">
    <property type="entry name" value="ATPase domain of HSP90 chaperone/DNA topoisomerase II/histidine kinase"/>
    <property type="match status" value="1"/>
</dbReference>
<dbReference type="PANTHER" id="PTHR24421">
    <property type="entry name" value="NITRATE/NITRITE SENSOR PROTEIN NARX-RELATED"/>
    <property type="match status" value="1"/>
</dbReference>
<dbReference type="GO" id="GO:0016020">
    <property type="term" value="C:membrane"/>
    <property type="evidence" value="ECO:0007669"/>
    <property type="project" value="InterPro"/>
</dbReference>